<evidence type="ECO:0000259" key="6">
    <source>
        <dbReference type="PROSITE" id="PS50600"/>
    </source>
</evidence>
<evidence type="ECO:0000256" key="3">
    <source>
        <dbReference type="ARBA" id="ARBA00022801"/>
    </source>
</evidence>
<protein>
    <submittedName>
        <fullName evidence="7">Putative Ulp1 peptidase</fullName>
        <ecNumber evidence="7">3.4.22.68</ecNumber>
    </submittedName>
</protein>
<dbReference type="PANTHER" id="PTHR46915:SF2">
    <property type="entry name" value="UBIQUITIN-LIKE PROTEASE 4"/>
    <property type="match status" value="1"/>
</dbReference>
<dbReference type="PROSITE" id="PS50600">
    <property type="entry name" value="ULP_PROTEASE"/>
    <property type="match status" value="1"/>
</dbReference>
<feature type="region of interest" description="Disordered" evidence="5">
    <location>
        <begin position="116"/>
        <end position="139"/>
    </location>
</feature>
<organism evidence="7 8">
    <name type="scientific">Rosa chinensis</name>
    <name type="common">China rose</name>
    <dbReference type="NCBI Taxonomy" id="74649"/>
    <lineage>
        <taxon>Eukaryota</taxon>
        <taxon>Viridiplantae</taxon>
        <taxon>Streptophyta</taxon>
        <taxon>Embryophyta</taxon>
        <taxon>Tracheophyta</taxon>
        <taxon>Spermatophyta</taxon>
        <taxon>Magnoliopsida</taxon>
        <taxon>eudicotyledons</taxon>
        <taxon>Gunneridae</taxon>
        <taxon>Pentapetalae</taxon>
        <taxon>rosids</taxon>
        <taxon>fabids</taxon>
        <taxon>Rosales</taxon>
        <taxon>Rosaceae</taxon>
        <taxon>Rosoideae</taxon>
        <taxon>Rosoideae incertae sedis</taxon>
        <taxon>Rosa</taxon>
    </lineage>
</organism>
<dbReference type="GO" id="GO:0016926">
    <property type="term" value="P:protein desumoylation"/>
    <property type="evidence" value="ECO:0007669"/>
    <property type="project" value="UniProtKB-ARBA"/>
</dbReference>
<feature type="region of interest" description="Disordered" evidence="5">
    <location>
        <begin position="35"/>
        <end position="61"/>
    </location>
</feature>
<comment type="caution">
    <text evidence="7">The sequence shown here is derived from an EMBL/GenBank/DDBJ whole genome shotgun (WGS) entry which is preliminary data.</text>
</comment>
<keyword evidence="8" id="KW-1185">Reference proteome</keyword>
<sequence length="378" mass="43488">MGSGANTDDRRYFKHVIPLPKTRATPSIFDFEPEESSELERPNQATISGNTGVPKGLRKDGRPPLVKLTAARLFRPPMVKFESFDDNTDCIMGNAFGRESLGLGNTQNKGEFLQKGAQKGLHSSRQLPSQSPASSTYSDPHIWENMESFSAKTMKESIYYPSRDDPDSVEICYKHIKCLDPQTPLTSPVMNFYIRYLHQQASSSRATFHFFNTFFYNKLRNVVSEQKNNKKNPFDKLRRWWKGVHLLQKAYILIPVNDMFHWSLVIICIPDKEESQPIVLHLDSSGLHCSRSIFQNITSFLKEECCYLDHEAGLSDLPISGYWKYLCDHIEEKVLEVPQQKNHYDCGLFVLLFMERFIEEAPERLQKKDLAVVLYSAT</sequence>
<reference evidence="7 8" key="1">
    <citation type="journal article" date="2018" name="Nat. Genet.">
        <title>The Rosa genome provides new insights in the design of modern roses.</title>
        <authorList>
            <person name="Bendahmane M."/>
        </authorList>
    </citation>
    <scope>NUCLEOTIDE SEQUENCE [LARGE SCALE GENOMIC DNA]</scope>
    <source>
        <strain evidence="8">cv. Old Blush</strain>
    </source>
</reference>
<dbReference type="STRING" id="74649.A0A2P6R724"/>
<dbReference type="AlphaFoldDB" id="A0A2P6R724"/>
<keyword evidence="2" id="KW-0645">Protease</keyword>
<evidence type="ECO:0000256" key="1">
    <source>
        <dbReference type="ARBA" id="ARBA00005234"/>
    </source>
</evidence>
<dbReference type="EMBL" id="PDCK01000041">
    <property type="protein sequence ID" value="PRQ42246.1"/>
    <property type="molecule type" value="Genomic_DNA"/>
</dbReference>
<comment type="similarity">
    <text evidence="1">Belongs to the peptidase C48 family.</text>
</comment>
<dbReference type="PANTHER" id="PTHR46915">
    <property type="entry name" value="UBIQUITIN-LIKE PROTEASE 4-RELATED"/>
    <property type="match status" value="1"/>
</dbReference>
<keyword evidence="3 7" id="KW-0378">Hydrolase</keyword>
<dbReference type="Gene3D" id="3.30.310.130">
    <property type="entry name" value="Ubiquitin-related"/>
    <property type="match status" value="1"/>
</dbReference>
<evidence type="ECO:0000256" key="5">
    <source>
        <dbReference type="SAM" id="MobiDB-lite"/>
    </source>
</evidence>
<name>A0A2P6R724_ROSCH</name>
<evidence type="ECO:0000256" key="4">
    <source>
        <dbReference type="ARBA" id="ARBA00022807"/>
    </source>
</evidence>
<keyword evidence="4" id="KW-0788">Thiol protease</keyword>
<evidence type="ECO:0000313" key="8">
    <source>
        <dbReference type="Proteomes" id="UP000238479"/>
    </source>
</evidence>
<dbReference type="EC" id="3.4.22.68" evidence="7"/>
<dbReference type="Proteomes" id="UP000238479">
    <property type="component" value="Chromosome 3"/>
</dbReference>
<evidence type="ECO:0000256" key="2">
    <source>
        <dbReference type="ARBA" id="ARBA00022670"/>
    </source>
</evidence>
<dbReference type="InterPro" id="IPR038765">
    <property type="entry name" value="Papain-like_cys_pep_sf"/>
</dbReference>
<dbReference type="GO" id="GO:0006508">
    <property type="term" value="P:proteolysis"/>
    <property type="evidence" value="ECO:0007669"/>
    <property type="project" value="UniProtKB-KW"/>
</dbReference>
<feature type="compositionally biased region" description="Polar residues" evidence="5">
    <location>
        <begin position="121"/>
        <end position="138"/>
    </location>
</feature>
<gene>
    <name evidence="7" type="ORF">RchiOBHm_Chr3g0455541</name>
</gene>
<accession>A0A2P6R724</accession>
<dbReference type="Gene3D" id="1.10.418.20">
    <property type="match status" value="1"/>
</dbReference>
<dbReference type="GO" id="GO:0008234">
    <property type="term" value="F:cysteine-type peptidase activity"/>
    <property type="evidence" value="ECO:0007669"/>
    <property type="project" value="UniProtKB-KW"/>
</dbReference>
<dbReference type="SUPFAM" id="SSF54001">
    <property type="entry name" value="Cysteine proteinases"/>
    <property type="match status" value="1"/>
</dbReference>
<feature type="domain" description="Ubiquitin-like protease family profile" evidence="6">
    <location>
        <begin position="169"/>
        <end position="357"/>
    </location>
</feature>
<dbReference type="InterPro" id="IPR003653">
    <property type="entry name" value="Peptidase_C48_C"/>
</dbReference>
<dbReference type="Pfam" id="PF02902">
    <property type="entry name" value="Peptidase_C48"/>
    <property type="match status" value="1"/>
</dbReference>
<dbReference type="Gramene" id="PRQ42246">
    <property type="protein sequence ID" value="PRQ42246"/>
    <property type="gene ID" value="RchiOBHm_Chr3g0455541"/>
</dbReference>
<evidence type="ECO:0000313" key="7">
    <source>
        <dbReference type="EMBL" id="PRQ42246.1"/>
    </source>
</evidence>
<proteinExistence type="inferred from homology"/>